<keyword evidence="10" id="KW-0282">Flagellum</keyword>
<evidence type="ECO:0000313" key="10">
    <source>
        <dbReference type="EMBL" id="NGZ87393.1"/>
    </source>
</evidence>
<dbReference type="NCBIfam" id="TIGR03506">
    <property type="entry name" value="FlgEFG_subfam"/>
    <property type="match status" value="1"/>
</dbReference>
<dbReference type="SUPFAM" id="SSF117143">
    <property type="entry name" value="Flagellar hook protein flgE"/>
    <property type="match status" value="1"/>
</dbReference>
<reference evidence="11" key="2">
    <citation type="submission" date="2023-07" db="EMBL/GenBank/DDBJ databases">
        <title>Duganella aceri sp. nov., isolated from tree sap.</title>
        <authorList>
            <person name="Kim I.S."/>
        </authorList>
    </citation>
    <scope>NUCLEOTIDE SEQUENCE [LARGE SCALE GENOMIC DNA]</scope>
    <source>
        <strain evidence="11">SAP-35</strain>
    </source>
</reference>
<keyword evidence="10" id="KW-0966">Cell projection</keyword>
<proteinExistence type="inferred from homology"/>
<evidence type="ECO:0000259" key="7">
    <source>
        <dbReference type="Pfam" id="PF06429"/>
    </source>
</evidence>
<feature type="domain" description="Flagellar basal-body/hook protein C-terminal" evidence="7">
    <location>
        <begin position="380"/>
        <end position="421"/>
    </location>
</feature>
<feature type="domain" description="Flagellar hook protein FlgE D2" evidence="8">
    <location>
        <begin position="172"/>
        <end position="304"/>
    </location>
</feature>
<evidence type="ECO:0000256" key="3">
    <source>
        <dbReference type="ARBA" id="ARBA00019015"/>
    </source>
</evidence>
<dbReference type="Pfam" id="PF06429">
    <property type="entry name" value="Flg_bbr_C"/>
    <property type="match status" value="1"/>
</dbReference>
<evidence type="ECO:0000256" key="4">
    <source>
        <dbReference type="ARBA" id="ARBA00023143"/>
    </source>
</evidence>
<evidence type="ECO:0000256" key="2">
    <source>
        <dbReference type="ARBA" id="ARBA00009677"/>
    </source>
</evidence>
<dbReference type="Proteomes" id="UP000666369">
    <property type="component" value="Unassembled WGS sequence"/>
</dbReference>
<dbReference type="InterPro" id="IPR053967">
    <property type="entry name" value="LlgE_F_G-like_D1"/>
</dbReference>
<dbReference type="Pfam" id="PF07559">
    <property type="entry name" value="FlgE_D2"/>
    <property type="match status" value="1"/>
</dbReference>
<evidence type="ECO:0000256" key="1">
    <source>
        <dbReference type="ARBA" id="ARBA00004117"/>
    </source>
</evidence>
<reference evidence="10 11" key="1">
    <citation type="submission" date="2020-01" db="EMBL/GenBank/DDBJ databases">
        <authorList>
            <person name="Lee S.D."/>
        </authorList>
    </citation>
    <scope>NUCLEOTIDE SEQUENCE [LARGE SCALE GENOMIC DNA]</scope>
    <source>
        <strain evidence="10 11">SAP-35</strain>
    </source>
</reference>
<name>A0ABX0FRW4_9BURK</name>
<dbReference type="PANTHER" id="PTHR30435">
    <property type="entry name" value="FLAGELLAR PROTEIN"/>
    <property type="match status" value="1"/>
</dbReference>
<feature type="domain" description="Flagellar basal body rod protein N-terminal" evidence="6">
    <location>
        <begin position="4"/>
        <end position="33"/>
    </location>
</feature>
<evidence type="ECO:0000259" key="6">
    <source>
        <dbReference type="Pfam" id="PF00460"/>
    </source>
</evidence>
<evidence type="ECO:0000259" key="9">
    <source>
        <dbReference type="Pfam" id="PF22692"/>
    </source>
</evidence>
<dbReference type="InterPro" id="IPR001444">
    <property type="entry name" value="Flag_bb_rod_N"/>
</dbReference>
<evidence type="ECO:0000259" key="8">
    <source>
        <dbReference type="Pfam" id="PF07559"/>
    </source>
</evidence>
<evidence type="ECO:0000256" key="5">
    <source>
        <dbReference type="RuleBase" id="RU362116"/>
    </source>
</evidence>
<organism evidence="10 11">
    <name type="scientific">Duganella aceris</name>
    <dbReference type="NCBI Taxonomy" id="2703883"/>
    <lineage>
        <taxon>Bacteria</taxon>
        <taxon>Pseudomonadati</taxon>
        <taxon>Pseudomonadota</taxon>
        <taxon>Betaproteobacteria</taxon>
        <taxon>Burkholderiales</taxon>
        <taxon>Oxalobacteraceae</taxon>
        <taxon>Telluria group</taxon>
        <taxon>Duganella</taxon>
    </lineage>
</organism>
<keyword evidence="4 5" id="KW-0975">Bacterial flagellum</keyword>
<gene>
    <name evidence="10" type="ORF">GW587_24425</name>
</gene>
<evidence type="ECO:0000313" key="11">
    <source>
        <dbReference type="Proteomes" id="UP000666369"/>
    </source>
</evidence>
<dbReference type="Gene3D" id="2.60.98.20">
    <property type="entry name" value="Flagellar hook protein FlgE"/>
    <property type="match status" value="1"/>
</dbReference>
<dbReference type="PANTHER" id="PTHR30435:SF1">
    <property type="entry name" value="FLAGELLAR HOOK PROTEIN FLGE"/>
    <property type="match status" value="1"/>
</dbReference>
<protein>
    <recommendedName>
        <fullName evidence="3 5">Flagellar hook protein FlgE</fullName>
    </recommendedName>
</protein>
<comment type="function">
    <text evidence="5">A flexible structure which links the flagellar filament to the drive apparatus in the basal body.</text>
</comment>
<dbReference type="Pfam" id="PF00460">
    <property type="entry name" value="Flg_bb_rod"/>
    <property type="match status" value="1"/>
</dbReference>
<dbReference type="InterPro" id="IPR037925">
    <property type="entry name" value="FlgE/F/G-like"/>
</dbReference>
<accession>A0ABX0FRW4</accession>
<comment type="similarity">
    <text evidence="2 5">Belongs to the flagella basal body rod proteins family.</text>
</comment>
<feature type="domain" description="Flagellar hook protein FlgE/F/G-like D1" evidence="9">
    <location>
        <begin position="77"/>
        <end position="139"/>
    </location>
</feature>
<dbReference type="RefSeq" id="WP_166107514.1">
    <property type="nucleotide sequence ID" value="NZ_JAADJT010000012.1"/>
</dbReference>
<keyword evidence="11" id="KW-1185">Reference proteome</keyword>
<dbReference type="InterPro" id="IPR020013">
    <property type="entry name" value="Flagellar_FlgE/F/G"/>
</dbReference>
<dbReference type="Pfam" id="PF22692">
    <property type="entry name" value="LlgE_F_G_D1"/>
    <property type="match status" value="1"/>
</dbReference>
<dbReference type="InterPro" id="IPR037058">
    <property type="entry name" value="Falgellar_hook_FlgE_sf"/>
</dbReference>
<dbReference type="InterPro" id="IPR011491">
    <property type="entry name" value="FlgE_D2"/>
</dbReference>
<dbReference type="InterPro" id="IPR010930">
    <property type="entry name" value="Flg_bb/hook_C_dom"/>
</dbReference>
<comment type="subcellular location">
    <subcellularLocation>
        <location evidence="1 5">Bacterial flagellum basal body</location>
    </subcellularLocation>
</comment>
<keyword evidence="10" id="KW-0969">Cilium</keyword>
<comment type="caution">
    <text evidence="10">The sequence shown here is derived from an EMBL/GenBank/DDBJ whole genome shotgun (WGS) entry which is preliminary data.</text>
</comment>
<dbReference type="EMBL" id="JAADJT010000012">
    <property type="protein sequence ID" value="NGZ87393.1"/>
    <property type="molecule type" value="Genomic_DNA"/>
</dbReference>
<sequence>MSFDIALSGIQAINTALDVTSHNIANAGTYGYKSNRANFSTLVAGNQLTGVTVGSTTQSIGLSGGILNTGNTLDASINGRGFFVTKASDNSLQYTRVGIFKTSTDGYLTDASGRKVQGKTITPPSTALGAEGDLKIPNGAIPAQVSTAASYLGNLSSDWKVAAAYPGVATVTPDTPPDSSTYNLTRVTPLYDTLGKQHSLTQYFSLTAAGTVAVNYTLDGNAIPATTTLNFDTVSGQLIPADPAVPKTVVDLGDLSSLDTSDATLWPNFVSGAKMATDVTIDYTGTTFFSGESTTATNTNLDGYSSGTYAGIELGNDGSVIAKYSNGLKQSVGKLVLATFANEGGLTQINDTSWIASAESGIANTDVAGTGMNGKLSVSTLEQSNVDITSELVGLMTSQRNYQANSKVIQTESTMLQSLMQAI</sequence>